<dbReference type="InterPro" id="IPR000086">
    <property type="entry name" value="NUDIX_hydrolase_dom"/>
</dbReference>
<dbReference type="InterPro" id="IPR020084">
    <property type="entry name" value="NUDIX_hydrolase_CS"/>
</dbReference>
<dbReference type="SUPFAM" id="SSF55811">
    <property type="entry name" value="Nudix"/>
    <property type="match status" value="1"/>
</dbReference>
<dbReference type="PANTHER" id="PTHR43046:SF14">
    <property type="entry name" value="MUTT_NUDIX FAMILY PROTEIN"/>
    <property type="match status" value="1"/>
</dbReference>
<evidence type="ECO:0000256" key="1">
    <source>
        <dbReference type="ARBA" id="ARBA00001946"/>
    </source>
</evidence>
<name>A0A1R1S9P7_9ACTN</name>
<evidence type="ECO:0000313" key="6">
    <source>
        <dbReference type="Proteomes" id="UP000186168"/>
    </source>
</evidence>
<organism evidence="5 6">
    <name type="scientific">Streptomyces sparsogenes DSM 40356</name>
    <dbReference type="NCBI Taxonomy" id="1331668"/>
    <lineage>
        <taxon>Bacteria</taxon>
        <taxon>Bacillati</taxon>
        <taxon>Actinomycetota</taxon>
        <taxon>Actinomycetes</taxon>
        <taxon>Kitasatosporales</taxon>
        <taxon>Streptomycetaceae</taxon>
        <taxon>Streptomyces</taxon>
    </lineage>
</organism>
<dbReference type="EMBL" id="ASQP01000430">
    <property type="protein sequence ID" value="OMI34973.1"/>
    <property type="molecule type" value="Genomic_DNA"/>
</dbReference>
<sequence>MAERTEPTERTEPGTGPEAGPAPLESVAWVRVRDGRLLAVRTRGRDAFYLPGGKLEPGEDGPRALARELSEELGVAATAMSESFVIEDEAHGQGGRRLRMTCYTGEAEGDPVPGREIAELAWLTAAEADRCAPALRQVLRRLVAEGRVRPA</sequence>
<dbReference type="Gene3D" id="3.90.79.10">
    <property type="entry name" value="Nucleoside Triphosphate Pyrophosphohydrolase"/>
    <property type="match status" value="1"/>
</dbReference>
<feature type="compositionally biased region" description="Basic and acidic residues" evidence="3">
    <location>
        <begin position="1"/>
        <end position="12"/>
    </location>
</feature>
<dbReference type="PROSITE" id="PS51462">
    <property type="entry name" value="NUDIX"/>
    <property type="match status" value="1"/>
</dbReference>
<gene>
    <name evidence="5" type="ORF">SPAR_33776</name>
</gene>
<dbReference type="RefSeq" id="WP_076971959.1">
    <property type="nucleotide sequence ID" value="NZ_ASQP01000430.1"/>
</dbReference>
<reference evidence="5 6" key="1">
    <citation type="submission" date="2013-05" db="EMBL/GenBank/DDBJ databases">
        <title>Genome sequence of Streptomyces sparsogenes DSM 40356.</title>
        <authorList>
            <person name="Coyne S."/>
            <person name="Seebeck F.P."/>
        </authorList>
    </citation>
    <scope>NUCLEOTIDE SEQUENCE [LARGE SCALE GENOMIC DNA]</scope>
    <source>
        <strain evidence="5 6">DSM 40356</strain>
    </source>
</reference>
<accession>A0A1R1S9P7</accession>
<dbReference type="PANTHER" id="PTHR43046">
    <property type="entry name" value="GDP-MANNOSE MANNOSYL HYDROLASE"/>
    <property type="match status" value="1"/>
</dbReference>
<evidence type="ECO:0000256" key="2">
    <source>
        <dbReference type="ARBA" id="ARBA00022801"/>
    </source>
</evidence>
<keyword evidence="6" id="KW-1185">Reference proteome</keyword>
<evidence type="ECO:0000256" key="3">
    <source>
        <dbReference type="SAM" id="MobiDB-lite"/>
    </source>
</evidence>
<comment type="caution">
    <text evidence="5">The sequence shown here is derived from an EMBL/GenBank/DDBJ whole genome shotgun (WGS) entry which is preliminary data.</text>
</comment>
<dbReference type="Pfam" id="PF00293">
    <property type="entry name" value="NUDIX"/>
    <property type="match status" value="1"/>
</dbReference>
<proteinExistence type="predicted"/>
<evidence type="ECO:0000313" key="5">
    <source>
        <dbReference type="EMBL" id="OMI34973.1"/>
    </source>
</evidence>
<feature type="region of interest" description="Disordered" evidence="3">
    <location>
        <begin position="1"/>
        <end position="25"/>
    </location>
</feature>
<keyword evidence="2" id="KW-0378">Hydrolase</keyword>
<feature type="domain" description="Nudix hydrolase" evidence="4">
    <location>
        <begin position="21"/>
        <end position="144"/>
    </location>
</feature>
<dbReference type="AlphaFoldDB" id="A0A1R1S9P7"/>
<dbReference type="PROSITE" id="PS00893">
    <property type="entry name" value="NUDIX_BOX"/>
    <property type="match status" value="1"/>
</dbReference>
<dbReference type="GO" id="GO:0016787">
    <property type="term" value="F:hydrolase activity"/>
    <property type="evidence" value="ECO:0007669"/>
    <property type="project" value="UniProtKB-KW"/>
</dbReference>
<feature type="compositionally biased region" description="Low complexity" evidence="3">
    <location>
        <begin position="13"/>
        <end position="23"/>
    </location>
</feature>
<evidence type="ECO:0000259" key="4">
    <source>
        <dbReference type="PROSITE" id="PS51462"/>
    </source>
</evidence>
<dbReference type="InterPro" id="IPR015797">
    <property type="entry name" value="NUDIX_hydrolase-like_dom_sf"/>
</dbReference>
<dbReference type="CDD" id="cd04690">
    <property type="entry name" value="NUDIX_Hydrolase"/>
    <property type="match status" value="1"/>
</dbReference>
<comment type="cofactor">
    <cofactor evidence="1">
        <name>Mg(2+)</name>
        <dbReference type="ChEBI" id="CHEBI:18420"/>
    </cofactor>
</comment>
<protein>
    <submittedName>
        <fullName evidence="5">Putative MutT family protein</fullName>
    </submittedName>
</protein>
<dbReference type="Proteomes" id="UP000186168">
    <property type="component" value="Unassembled WGS sequence"/>
</dbReference>